<dbReference type="GO" id="GO:0016787">
    <property type="term" value="F:hydrolase activity"/>
    <property type="evidence" value="ECO:0007669"/>
    <property type="project" value="UniProtKB-KW"/>
</dbReference>
<dbReference type="SMART" id="SM00635">
    <property type="entry name" value="BID_2"/>
    <property type="match status" value="2"/>
</dbReference>
<keyword evidence="5" id="KW-1185">Reference proteome</keyword>
<accession>A0A5S5CFU0</accession>
<protein>
    <submittedName>
        <fullName evidence="4">Glycosyl hydrolase family 44</fullName>
    </submittedName>
</protein>
<dbReference type="AlphaFoldDB" id="A0A5S5CFU0"/>
<dbReference type="InterPro" id="IPR017853">
    <property type="entry name" value="GH"/>
</dbReference>
<evidence type="ECO:0000313" key="5">
    <source>
        <dbReference type="Proteomes" id="UP000323257"/>
    </source>
</evidence>
<reference evidence="4 5" key="1">
    <citation type="submission" date="2019-07" db="EMBL/GenBank/DDBJ databases">
        <title>Genomic Encyclopedia of Type Strains, Phase III (KMG-III): the genomes of soil and plant-associated and newly described type strains.</title>
        <authorList>
            <person name="Whitman W."/>
        </authorList>
    </citation>
    <scope>NUCLEOTIDE SEQUENCE [LARGE SCALE GENOMIC DNA]</scope>
    <source>
        <strain evidence="4 5">BL24</strain>
    </source>
</reference>
<dbReference type="SUPFAM" id="SSF49785">
    <property type="entry name" value="Galactose-binding domain-like"/>
    <property type="match status" value="1"/>
</dbReference>
<feature type="signal peptide" evidence="2">
    <location>
        <begin position="1"/>
        <end position="27"/>
    </location>
</feature>
<gene>
    <name evidence="4" type="ORF">BCM02_102831</name>
</gene>
<evidence type="ECO:0000313" key="4">
    <source>
        <dbReference type="EMBL" id="TYP78254.1"/>
    </source>
</evidence>
<feature type="chain" id="PRO_5039430421" evidence="2">
    <location>
        <begin position="28"/>
        <end position="1202"/>
    </location>
</feature>
<evidence type="ECO:0000259" key="3">
    <source>
        <dbReference type="SMART" id="SM00635"/>
    </source>
</evidence>
<dbReference type="EMBL" id="VNHS01000002">
    <property type="protein sequence ID" value="TYP78254.1"/>
    <property type="molecule type" value="Genomic_DNA"/>
</dbReference>
<keyword evidence="2" id="KW-0732">Signal</keyword>
<dbReference type="InterPro" id="IPR003343">
    <property type="entry name" value="Big_2"/>
</dbReference>
<dbReference type="Proteomes" id="UP000323257">
    <property type="component" value="Unassembled WGS sequence"/>
</dbReference>
<dbReference type="Gene3D" id="3.20.20.80">
    <property type="entry name" value="Glycosidases"/>
    <property type="match status" value="1"/>
</dbReference>
<dbReference type="InterPro" id="IPR008979">
    <property type="entry name" value="Galactose-bd-like_sf"/>
</dbReference>
<feature type="domain" description="BIG2" evidence="3">
    <location>
        <begin position="449"/>
        <end position="530"/>
    </location>
</feature>
<comment type="caution">
    <text evidence="4">The sequence shown here is derived from an EMBL/GenBank/DDBJ whole genome shotgun (WGS) entry which is preliminary data.</text>
</comment>
<dbReference type="SUPFAM" id="SSF51445">
    <property type="entry name" value="(Trans)glycosidases"/>
    <property type="match status" value="1"/>
</dbReference>
<dbReference type="SUPFAM" id="SSF49373">
    <property type="entry name" value="Invasin/intimin cell-adhesion fragments"/>
    <property type="match status" value="1"/>
</dbReference>
<evidence type="ECO:0000256" key="2">
    <source>
        <dbReference type="SAM" id="SignalP"/>
    </source>
</evidence>
<feature type="region of interest" description="Disordered" evidence="1">
    <location>
        <begin position="821"/>
        <end position="854"/>
    </location>
</feature>
<dbReference type="Gene3D" id="2.60.120.430">
    <property type="entry name" value="Galactose-binding lectin"/>
    <property type="match status" value="3"/>
</dbReference>
<dbReference type="Gene3D" id="2.60.40.1080">
    <property type="match status" value="2"/>
</dbReference>
<dbReference type="InterPro" id="IPR008964">
    <property type="entry name" value="Invasin/intimin_cell_adhesion"/>
</dbReference>
<evidence type="ECO:0000256" key="1">
    <source>
        <dbReference type="SAM" id="MobiDB-lite"/>
    </source>
</evidence>
<proteinExistence type="predicted"/>
<sequence length="1202" mass="129871">MNLAKRWSARRVLTPLTLAAAMLLAPLAEMPAKTYGDAPQVLAVYDDALSADFADYGWADKDLAESGTVHGGGRSIRMEPDEGQALYFYKDRVMNADEYESLRFWVHGGQTGGQTFKLVLSLGGQGVAEIDSSRLLPEGAPADEWRQVAVKLADYGVRGIIDGIWIWGGSGDQEALYLDDIAFYAKGGTEPSGEEPDPSPVAAVLFDQPQLVLKAGQLRAAALTAVHEDGTQKPVKEGAQWSSTNDAVATVSDGLVSAAAPGEAVVRASYAGFEAQLQVTVVEGTPAPPIEPVEGVYLFDDALGQGMTDYSWAEHSLSETDTVHTGEHSIRFAPDGDKALYFYSDRPLTTKEYEKLQLWVNGGAAGGQELRLEWKAGGQTVAAKQLSELLPEGIPAGEWAKVEIPLADLKLPDGLYDGLFIAGTGGGDAQPDVYLDDLALIAKASVQAKVAELRTDRPQLVMLPDEEQTLQAETFLSNGLTEIVTNAAEWTVDRPELLEVLPGGKLKALAPGIAKVTATYKTFAAETYVQVTEVEAEAVYGEELAEGFRNLSWHEKDFANREQAASGELSIKFEPDGWDGVWIAGDNKRSVEAYYGVRFAIHGGSQGGQQLLVHVYDGNSGVGAIDLGHYLPEGGLESGEWTTVTVNMADLGLSYGQFDGVIFQAATEANQGAVYIDDIALLRNLHAGELPEPQLPAVSVGVDASADRKPINPEIYGINFDDMHPTESELPFPVQRWGGNQMTRYNWELDTSNRANDWYYINYPNDNANPEQLPSGSTSDRFIDGVRSKGGSVLLTVPTIGWTPKDRTVSYGFSQQKYGAQQSGAQELPDAGNGVRPDGSLVTGNDPTDTSKQIGPEFVTRWMDHIASRTGEDGVNYYALDNEPEIWYVTHRDVHPEPPTYDELWNKTLEYGTAIKDKDPDAKLFGPVSWGWCAYFYSSADNCADGPDRQSHGGTPFLAWYLQQAARHEAQTGTRLVDYLDVHYYSQEDVVGSGEESPNAAKRRFQALKSLYDPNFIDNSWIQEPVRLIPRMKEIIAENLPGTKLAITEYNFGNGDGISAGLAQAEALAIFGREGVDLATRFGTLPAGTPLEDAFKLYLNYDGQGSRIEGTSVKAASSLHDAVGSYAIEGDDGKLYLLLFNKDTVSREVNASAGADRGGASAELYRFDAKSSLGAIGPAPIGAAGELSVKLPARSATLIVVD</sequence>
<organism evidence="4 5">
    <name type="scientific">Paenibacillus methanolicus</name>
    <dbReference type="NCBI Taxonomy" id="582686"/>
    <lineage>
        <taxon>Bacteria</taxon>
        <taxon>Bacillati</taxon>
        <taxon>Bacillota</taxon>
        <taxon>Bacilli</taxon>
        <taxon>Bacillales</taxon>
        <taxon>Paenibacillaceae</taxon>
        <taxon>Paenibacillus</taxon>
    </lineage>
</organism>
<dbReference type="Pfam" id="PF12891">
    <property type="entry name" value="Glyco_hydro_44"/>
    <property type="match status" value="1"/>
</dbReference>
<keyword evidence="4" id="KW-0378">Hydrolase</keyword>
<feature type="compositionally biased region" description="Polar residues" evidence="1">
    <location>
        <begin position="842"/>
        <end position="853"/>
    </location>
</feature>
<name>A0A5S5CFU0_9BACL</name>
<feature type="domain" description="BIG2" evidence="3">
    <location>
        <begin position="200"/>
        <end position="280"/>
    </location>
</feature>
<dbReference type="InterPro" id="IPR024745">
    <property type="entry name" value="GH44_cat"/>
</dbReference>